<dbReference type="InterPro" id="IPR008700">
    <property type="entry name" value="TypeIII_avirulence_cleave"/>
</dbReference>
<dbReference type="EMBL" id="JAGYWB010000015">
    <property type="protein sequence ID" value="KAI0498234.1"/>
    <property type="molecule type" value="Genomic_DNA"/>
</dbReference>
<gene>
    <name evidence="2" type="ORF">KFK09_021475</name>
</gene>
<evidence type="ECO:0000313" key="3">
    <source>
        <dbReference type="Proteomes" id="UP000829196"/>
    </source>
</evidence>
<dbReference type="Pfam" id="PF05627">
    <property type="entry name" value="AvrRpt-cleavage"/>
    <property type="match status" value="1"/>
</dbReference>
<feature type="domain" description="RIN4 pathogenic type III effector avirulence factor Avr cleavage site" evidence="1">
    <location>
        <begin position="15"/>
        <end position="48"/>
    </location>
</feature>
<keyword evidence="3" id="KW-1185">Reference proteome</keyword>
<dbReference type="Proteomes" id="UP000829196">
    <property type="component" value="Unassembled WGS sequence"/>
</dbReference>
<dbReference type="OrthoDB" id="1885368at2759"/>
<name>A0A8T3AQH2_DENNO</name>
<evidence type="ECO:0000313" key="2">
    <source>
        <dbReference type="EMBL" id="KAI0498234.1"/>
    </source>
</evidence>
<reference evidence="2" key="1">
    <citation type="journal article" date="2022" name="Front. Genet.">
        <title>Chromosome-Scale Assembly of the Dendrobium nobile Genome Provides Insights Into the Molecular Mechanism of the Biosynthesis of the Medicinal Active Ingredient of Dendrobium.</title>
        <authorList>
            <person name="Xu Q."/>
            <person name="Niu S.-C."/>
            <person name="Li K.-L."/>
            <person name="Zheng P.-J."/>
            <person name="Zhang X.-J."/>
            <person name="Jia Y."/>
            <person name="Liu Y."/>
            <person name="Niu Y.-X."/>
            <person name="Yu L.-H."/>
            <person name="Chen D.-F."/>
            <person name="Zhang G.-Q."/>
        </authorList>
    </citation>
    <scope>NUCLEOTIDE SEQUENCE</scope>
    <source>
        <tissue evidence="2">Leaf</tissue>
    </source>
</reference>
<proteinExistence type="predicted"/>
<protein>
    <recommendedName>
        <fullName evidence="1">RIN4 pathogenic type III effector avirulence factor Avr cleavage site domain-containing protein</fullName>
    </recommendedName>
</protein>
<dbReference type="AlphaFoldDB" id="A0A8T3AQH2"/>
<evidence type="ECO:0000259" key="1">
    <source>
        <dbReference type="Pfam" id="PF05627"/>
    </source>
</evidence>
<organism evidence="2 3">
    <name type="scientific">Dendrobium nobile</name>
    <name type="common">Orchid</name>
    <dbReference type="NCBI Taxonomy" id="94219"/>
    <lineage>
        <taxon>Eukaryota</taxon>
        <taxon>Viridiplantae</taxon>
        <taxon>Streptophyta</taxon>
        <taxon>Embryophyta</taxon>
        <taxon>Tracheophyta</taxon>
        <taxon>Spermatophyta</taxon>
        <taxon>Magnoliopsida</taxon>
        <taxon>Liliopsida</taxon>
        <taxon>Asparagales</taxon>
        <taxon>Orchidaceae</taxon>
        <taxon>Epidendroideae</taxon>
        <taxon>Malaxideae</taxon>
        <taxon>Dendrobiinae</taxon>
        <taxon>Dendrobium</taxon>
    </lineage>
</organism>
<dbReference type="PANTHER" id="PTHR33882">
    <property type="entry name" value="PATHOGENIC TYPE III EFFECTOR AVIRULENCE FACTOR AVR AVRRPT-CLEAVAGE: CLEAVAGE SITE PROTEIN"/>
    <property type="match status" value="1"/>
</dbReference>
<sequence>MALKPASPYRKEKDGWMAVPQFGGWDQKAGGGTPDYSMVFTRARANRKQQKIDVSSSSLGHEKEFLNFPVPQAEQNSVMKKRSFFSCFSCGVKN</sequence>
<accession>A0A8T3AQH2</accession>
<dbReference type="PANTHER" id="PTHR33882:SF11">
    <property type="entry name" value="RPM1-INTERACTING PROTEIN 4 (RIN4) FAMILY PROTEIN"/>
    <property type="match status" value="1"/>
</dbReference>
<comment type="caution">
    <text evidence="2">The sequence shown here is derived from an EMBL/GenBank/DDBJ whole genome shotgun (WGS) entry which is preliminary data.</text>
</comment>